<reference evidence="1 2" key="1">
    <citation type="submission" date="2016-10" db="EMBL/GenBank/DDBJ databases">
        <authorList>
            <person name="Varghese N."/>
            <person name="Submissions S."/>
        </authorList>
    </citation>
    <scope>NUCLEOTIDE SEQUENCE [LARGE SCALE GENOMIC DNA]</scope>
    <source>
        <strain evidence="1 2">DSM 11449</strain>
    </source>
</reference>
<proteinExistence type="predicted"/>
<dbReference type="RefSeq" id="WP_016419798.1">
    <property type="nucleotide sequence ID" value="NZ_FNND01000001.1"/>
</dbReference>
<organism evidence="1 2">
    <name type="scientific">Capnocytophaga granulosa</name>
    <dbReference type="NCBI Taxonomy" id="45242"/>
    <lineage>
        <taxon>Bacteria</taxon>
        <taxon>Pseudomonadati</taxon>
        <taxon>Bacteroidota</taxon>
        <taxon>Flavobacteriia</taxon>
        <taxon>Flavobacteriales</taxon>
        <taxon>Flavobacteriaceae</taxon>
        <taxon>Capnocytophaga</taxon>
    </lineage>
</organism>
<evidence type="ECO:0000313" key="1">
    <source>
        <dbReference type="EMBL" id="SDW21704.1"/>
    </source>
</evidence>
<dbReference type="AlphaFoldDB" id="A0A1H2RSE4"/>
<evidence type="ECO:0000313" key="2">
    <source>
        <dbReference type="Proteomes" id="UP000182771"/>
    </source>
</evidence>
<dbReference type="Proteomes" id="UP000182771">
    <property type="component" value="Unassembled WGS sequence"/>
</dbReference>
<dbReference type="GeneID" id="85017594"/>
<protein>
    <recommendedName>
        <fullName evidence="3">DUF1963 domain-containing protein</fullName>
    </recommendedName>
</protein>
<accession>A0A1H2RSE4</accession>
<sequence length="183" mass="21074">MTPLYAQCIPYNESIKGRIGGNPPINIETEIPEGYAFYATLVHPEKEDKMLSILVTKDIEKLVDNSIYPNIDIKVIEHKYAPMGVHSEYRLENFNNAIFSIGGYTEKQEGKFLFIKAGGSPRFIQDKEFYYRQLLADNYSFFLMIDEEGYIEGVFDDVFNFGALYLYKHNDTGEIIAGFWQCS</sequence>
<dbReference type="EMBL" id="FNND01000001">
    <property type="protein sequence ID" value="SDW21704.1"/>
    <property type="molecule type" value="Genomic_DNA"/>
</dbReference>
<comment type="caution">
    <text evidence="1">The sequence shown here is derived from an EMBL/GenBank/DDBJ whole genome shotgun (WGS) entry which is preliminary data.</text>
</comment>
<evidence type="ECO:0008006" key="3">
    <source>
        <dbReference type="Google" id="ProtNLM"/>
    </source>
</evidence>
<gene>
    <name evidence="1" type="ORF">SAMN05444420_101550</name>
</gene>
<keyword evidence="2" id="KW-1185">Reference proteome</keyword>
<dbReference type="OrthoDB" id="1029961at2"/>
<name>A0A1H2RSE4_9FLAO</name>